<feature type="compositionally biased region" description="Low complexity" evidence="1">
    <location>
        <begin position="146"/>
        <end position="157"/>
    </location>
</feature>
<proteinExistence type="predicted"/>
<dbReference type="Proteomes" id="UP000250321">
    <property type="component" value="Unassembled WGS sequence"/>
</dbReference>
<evidence type="ECO:0000313" key="2">
    <source>
        <dbReference type="EMBL" id="PQP97871.1"/>
    </source>
</evidence>
<reference evidence="2 3" key="1">
    <citation type="submission" date="2018-02" db="EMBL/GenBank/DDBJ databases">
        <title>Draft genome of wild Prunus yedoensis var. nudiflora.</title>
        <authorList>
            <person name="Baek S."/>
            <person name="Kim J.-H."/>
            <person name="Choi K."/>
            <person name="Kim G.-B."/>
            <person name="Cho A."/>
            <person name="Jang H."/>
            <person name="Shin C.-H."/>
            <person name="Yu H.-J."/>
            <person name="Mun J.-H."/>
        </authorList>
    </citation>
    <scope>NUCLEOTIDE SEQUENCE [LARGE SCALE GENOMIC DNA]</scope>
    <source>
        <strain evidence="3">cv. Jeju island</strain>
        <tissue evidence="2">Leaf</tissue>
    </source>
</reference>
<feature type="region of interest" description="Disordered" evidence="1">
    <location>
        <begin position="138"/>
        <end position="157"/>
    </location>
</feature>
<comment type="caution">
    <text evidence="2">The sequence shown here is derived from an EMBL/GenBank/DDBJ whole genome shotgun (WGS) entry which is preliminary data.</text>
</comment>
<dbReference type="EMBL" id="PJQY01001958">
    <property type="protein sequence ID" value="PQP97871.1"/>
    <property type="molecule type" value="Genomic_DNA"/>
</dbReference>
<keyword evidence="3" id="KW-1185">Reference proteome</keyword>
<gene>
    <name evidence="2" type="ORF">Pyn_37980</name>
</gene>
<accession>A0A314XU79</accession>
<sequence>MLTCSSSFSSRSLPPPLLHQLRQIKNLQFVISDSLFASAAKGHYNGGNRNYRGGQNRNYNGGRYNNRFRGGWFKNLGNFNGGYNPYPDHNSNYNGAIFYHQGGDSGGFPAGYNAQGGYNSDGFQGGYNGFGFHSSGPSNDGGGYHPGSYNGGYNSPA</sequence>
<organism evidence="2 3">
    <name type="scientific">Prunus yedoensis var. nudiflora</name>
    <dbReference type="NCBI Taxonomy" id="2094558"/>
    <lineage>
        <taxon>Eukaryota</taxon>
        <taxon>Viridiplantae</taxon>
        <taxon>Streptophyta</taxon>
        <taxon>Embryophyta</taxon>
        <taxon>Tracheophyta</taxon>
        <taxon>Spermatophyta</taxon>
        <taxon>Magnoliopsida</taxon>
        <taxon>eudicotyledons</taxon>
        <taxon>Gunneridae</taxon>
        <taxon>Pentapetalae</taxon>
        <taxon>rosids</taxon>
        <taxon>fabids</taxon>
        <taxon>Rosales</taxon>
        <taxon>Rosaceae</taxon>
        <taxon>Amygdaloideae</taxon>
        <taxon>Amygdaleae</taxon>
        <taxon>Prunus</taxon>
    </lineage>
</organism>
<protein>
    <submittedName>
        <fullName evidence="2">Uncharacterized protein</fullName>
    </submittedName>
</protein>
<dbReference type="AlphaFoldDB" id="A0A314XU79"/>
<evidence type="ECO:0000313" key="3">
    <source>
        <dbReference type="Proteomes" id="UP000250321"/>
    </source>
</evidence>
<evidence type="ECO:0000256" key="1">
    <source>
        <dbReference type="SAM" id="MobiDB-lite"/>
    </source>
</evidence>
<name>A0A314XU79_PRUYE</name>